<comment type="caution">
    <text evidence="1">The sequence shown here is derived from an EMBL/GenBank/DDBJ whole genome shotgun (WGS) entry which is preliminary data.</text>
</comment>
<evidence type="ECO:0000313" key="1">
    <source>
        <dbReference type="EMBL" id="KAK2080966.1"/>
    </source>
</evidence>
<gene>
    <name evidence="1" type="ORF">QBZ16_000820</name>
</gene>
<dbReference type="EMBL" id="JASFZW010000001">
    <property type="protein sequence ID" value="KAK2080966.1"/>
    <property type="molecule type" value="Genomic_DNA"/>
</dbReference>
<organism evidence="1 2">
    <name type="scientific">Prototheca wickerhamii</name>
    <dbReference type="NCBI Taxonomy" id="3111"/>
    <lineage>
        <taxon>Eukaryota</taxon>
        <taxon>Viridiplantae</taxon>
        <taxon>Chlorophyta</taxon>
        <taxon>core chlorophytes</taxon>
        <taxon>Trebouxiophyceae</taxon>
        <taxon>Chlorellales</taxon>
        <taxon>Chlorellaceae</taxon>
        <taxon>Prototheca</taxon>
    </lineage>
</organism>
<keyword evidence="2" id="KW-1185">Reference proteome</keyword>
<dbReference type="Proteomes" id="UP001255856">
    <property type="component" value="Unassembled WGS sequence"/>
</dbReference>
<proteinExistence type="predicted"/>
<protein>
    <submittedName>
        <fullName evidence="1">Uncharacterized protein</fullName>
    </submittedName>
</protein>
<reference evidence="1" key="1">
    <citation type="submission" date="2021-01" db="EMBL/GenBank/DDBJ databases">
        <authorList>
            <person name="Eckstrom K.M.E."/>
        </authorList>
    </citation>
    <scope>NUCLEOTIDE SEQUENCE</scope>
    <source>
        <strain evidence="1">UVCC 0001</strain>
    </source>
</reference>
<evidence type="ECO:0000313" key="2">
    <source>
        <dbReference type="Proteomes" id="UP001255856"/>
    </source>
</evidence>
<name>A0AAD9INE8_PROWI</name>
<accession>A0AAD9INE8</accession>
<sequence length="66" mass="7367">DDNGSGCLLKVAMAKAGSSVLFNLVSTYGEPLKKWVTVSDDATYAYEYAYLDDSRRDRMKPDDLCH</sequence>
<dbReference type="AlphaFoldDB" id="A0AAD9INE8"/>
<feature type="non-terminal residue" evidence="1">
    <location>
        <position position="66"/>
    </location>
</feature>